<proteinExistence type="predicted"/>
<evidence type="ECO:0000313" key="1">
    <source>
        <dbReference type="EMBL" id="GFT15382.1"/>
    </source>
</evidence>
<name>A0A8X6TJ75_NEPPI</name>
<dbReference type="AlphaFoldDB" id="A0A8X6TJ75"/>
<comment type="caution">
    <text evidence="1">The sequence shown here is derived from an EMBL/GenBank/DDBJ whole genome shotgun (WGS) entry which is preliminary data.</text>
</comment>
<dbReference type="Proteomes" id="UP000887013">
    <property type="component" value="Unassembled WGS sequence"/>
</dbReference>
<reference evidence="1" key="1">
    <citation type="submission" date="2020-08" db="EMBL/GenBank/DDBJ databases">
        <title>Multicomponent nature underlies the extraordinary mechanical properties of spider dragline silk.</title>
        <authorList>
            <person name="Kono N."/>
            <person name="Nakamura H."/>
            <person name="Mori M."/>
            <person name="Yoshida Y."/>
            <person name="Ohtoshi R."/>
            <person name="Malay A.D."/>
            <person name="Moran D.A.P."/>
            <person name="Tomita M."/>
            <person name="Numata K."/>
            <person name="Arakawa K."/>
        </authorList>
    </citation>
    <scope>NUCLEOTIDE SEQUENCE</scope>
</reference>
<gene>
    <name evidence="1" type="ORF">NPIL_129461</name>
</gene>
<evidence type="ECO:0000313" key="2">
    <source>
        <dbReference type="Proteomes" id="UP000887013"/>
    </source>
</evidence>
<protein>
    <submittedName>
        <fullName evidence="1">Uncharacterized protein</fullName>
    </submittedName>
</protein>
<keyword evidence="2" id="KW-1185">Reference proteome</keyword>
<accession>A0A8X6TJ75</accession>
<organism evidence="1 2">
    <name type="scientific">Nephila pilipes</name>
    <name type="common">Giant wood spider</name>
    <name type="synonym">Nephila maculata</name>
    <dbReference type="NCBI Taxonomy" id="299642"/>
    <lineage>
        <taxon>Eukaryota</taxon>
        <taxon>Metazoa</taxon>
        <taxon>Ecdysozoa</taxon>
        <taxon>Arthropoda</taxon>
        <taxon>Chelicerata</taxon>
        <taxon>Arachnida</taxon>
        <taxon>Araneae</taxon>
        <taxon>Araneomorphae</taxon>
        <taxon>Entelegynae</taxon>
        <taxon>Araneoidea</taxon>
        <taxon>Nephilidae</taxon>
        <taxon>Nephila</taxon>
    </lineage>
</organism>
<sequence>MVLKACKSGKRAICGVCKSSSGYFTACLGGTANGEACQKALAVMLNKWRKLSLAASAYGKGGRRRQVCNSAGVLRCSKRCGIYVPHGWRKSMCCCRRWRVRRWR</sequence>
<dbReference type="EMBL" id="BMAW01009742">
    <property type="protein sequence ID" value="GFT15382.1"/>
    <property type="molecule type" value="Genomic_DNA"/>
</dbReference>